<proteinExistence type="predicted"/>
<evidence type="ECO:0000259" key="2">
    <source>
        <dbReference type="Pfam" id="PF17761"/>
    </source>
</evidence>
<dbReference type="InterPro" id="IPR041527">
    <property type="entry name" value="YhcG_N"/>
</dbReference>
<dbReference type="EMBL" id="BPUB01000001">
    <property type="protein sequence ID" value="GJG58340.1"/>
    <property type="molecule type" value="Genomic_DNA"/>
</dbReference>
<sequence length="343" mass="40163">MEDNRSLSNGNIKEFVDEIRGIIDQARNHAARSIDNTRVLMYWNIGKRIFEKEQQGKDRADYGSFLLRTLSKNLAPAYGSGFSVRQLEMCRQFYRTYPIANTLCSQLNWSQYKLLIAILDKDKREYYQLEAVNEGWSKRQLERQINSMLYERLLMSNDKESVLAVARKERTPESPLEIIKDPMVLEFLGLEKNPAYYEKDLEGALISHIADFLLELGKGFSFVARQKRLLIEDDEYFADLVFYNRLLRSFVVVELKTHKLTHQDLGQLQLYVNYYDRYEKQPDENPTIGILLCTDKNDTAVRLSLPENNKTILASKYQLYLPTSDQLIEQINKVKRLADNQEK</sequence>
<dbReference type="InterPro" id="IPR009362">
    <property type="entry name" value="YhcG_C"/>
</dbReference>
<evidence type="ECO:0000313" key="3">
    <source>
        <dbReference type="EMBL" id="GJG58340.1"/>
    </source>
</evidence>
<evidence type="ECO:0000313" key="4">
    <source>
        <dbReference type="Proteomes" id="UP000825483"/>
    </source>
</evidence>
<feature type="domain" description="YhcG PDDEXK nuclease" evidence="1">
    <location>
        <begin position="177"/>
        <end position="326"/>
    </location>
</feature>
<gene>
    <name evidence="3" type="ORF">PRLR5076_11910</name>
</gene>
<name>A0A9R1C9A6_9BACT</name>
<evidence type="ECO:0000259" key="1">
    <source>
        <dbReference type="Pfam" id="PF06250"/>
    </source>
</evidence>
<dbReference type="Pfam" id="PF06250">
    <property type="entry name" value="YhcG_C"/>
    <property type="match status" value="1"/>
</dbReference>
<accession>A0A9R1C9A6</accession>
<dbReference type="AlphaFoldDB" id="A0A9R1C9A6"/>
<dbReference type="GO" id="GO:0003676">
    <property type="term" value="F:nucleic acid binding"/>
    <property type="evidence" value="ECO:0007669"/>
    <property type="project" value="InterPro"/>
</dbReference>
<dbReference type="Pfam" id="PF17761">
    <property type="entry name" value="DUF1016_N"/>
    <property type="match status" value="1"/>
</dbReference>
<reference evidence="3" key="1">
    <citation type="journal article" date="2022" name="Int. J. Syst. Evol. Microbiol.">
        <title>Prevotella lacticifex sp. nov., isolated from the rumen of cows.</title>
        <authorList>
            <person name="Shinkai T."/>
            <person name="Ikeyama N."/>
            <person name="Kumagai M."/>
            <person name="Ohmori H."/>
            <person name="Sakamoto M."/>
            <person name="Ohkuma M."/>
            <person name="Mitsumori M."/>
        </authorList>
    </citation>
    <scope>NUCLEOTIDE SEQUENCE</scope>
    <source>
        <strain evidence="3">R5076</strain>
    </source>
</reference>
<dbReference type="PANTHER" id="PTHR30547">
    <property type="entry name" value="UNCHARACTERIZED PROTEIN YHCG-RELATED"/>
    <property type="match status" value="1"/>
</dbReference>
<comment type="caution">
    <text evidence="3">The sequence shown here is derived from an EMBL/GenBank/DDBJ whole genome shotgun (WGS) entry which is preliminary data.</text>
</comment>
<dbReference type="InterPro" id="IPR011856">
    <property type="entry name" value="tRNA_endonuc-like_dom_sf"/>
</dbReference>
<dbReference type="GeneID" id="72467630"/>
<organism evidence="3 4">
    <name type="scientific">Prevotella lacticifex</name>
    <dbReference type="NCBI Taxonomy" id="2854755"/>
    <lineage>
        <taxon>Bacteria</taxon>
        <taxon>Pseudomonadati</taxon>
        <taxon>Bacteroidota</taxon>
        <taxon>Bacteroidia</taxon>
        <taxon>Bacteroidales</taxon>
        <taxon>Prevotellaceae</taxon>
        <taxon>Prevotella</taxon>
    </lineage>
</organism>
<dbReference type="Gene3D" id="3.40.1350.10">
    <property type="match status" value="1"/>
</dbReference>
<dbReference type="PANTHER" id="PTHR30547:SF5">
    <property type="entry name" value="NUCLEASE YHCG-RELATED"/>
    <property type="match status" value="1"/>
</dbReference>
<keyword evidence="4" id="KW-1185">Reference proteome</keyword>
<feature type="domain" description="YhcG N-terminal" evidence="2">
    <location>
        <begin position="18"/>
        <end position="152"/>
    </location>
</feature>
<protein>
    <submittedName>
        <fullName evidence="3">DUF1016 domain-containing protein</fullName>
    </submittedName>
</protein>
<dbReference type="RefSeq" id="WP_223926366.1">
    <property type="nucleotide sequence ID" value="NZ_BPTU01000001.1"/>
</dbReference>
<dbReference type="InterPro" id="IPR053148">
    <property type="entry name" value="PD-DEXK-like_domain"/>
</dbReference>
<dbReference type="Proteomes" id="UP000825483">
    <property type="component" value="Unassembled WGS sequence"/>
</dbReference>